<accession>A0A1L9R574</accession>
<dbReference type="AlphaFoldDB" id="A0A1L9R574"/>
<dbReference type="RefSeq" id="XP_040683737.1">
    <property type="nucleotide sequence ID" value="XM_040836589.1"/>
</dbReference>
<dbReference type="PANTHER" id="PTHR10067:SF13">
    <property type="entry name" value="PHOSPHATIDYLSERINE DECARBOXYLASE"/>
    <property type="match status" value="1"/>
</dbReference>
<sequence length="418" mass="46876">MTQILGLRIPQKVSQKGKPPVYASIVEDLKAFVTRYPAREIQFRQAIYDATNPANGGAEEMKAEGINTLEDYFRFCQDLLHWVPTVTSGNNELLRKLLVFHWVLNQPSVIDLQTPVNPAATNDDPTWLSYWQVSYAREIGRWLSTKESTGGIYSFYENAMFNQEAHLWQDPPAGGWESFNQFFARHWKDDDVARPLSEEDRAENVIVSAADSFFNGNWDVQQGFVTIKGFVWPISKLLQNAAVDFASGSFMNAFLTPTDYHRQHAPISGKVVEARVIQEQVYLQLTKMSEGNGKVGLALDRGLLVPQSLRKKGLGKEPQELDGPDEPTHQWCQTRGLIVIENEIYGKVAVLPIGLAHISSVVLHVEVGQDIVKGQEISNFAYGGSDMVLVLQHPVEYTVNKGDKCNVRTRIATFGPPN</sequence>
<proteinExistence type="predicted"/>
<dbReference type="Proteomes" id="UP000184383">
    <property type="component" value="Unassembled WGS sequence"/>
</dbReference>
<keyword evidence="1" id="KW-0210">Decarboxylase</keyword>
<dbReference type="PANTHER" id="PTHR10067">
    <property type="entry name" value="PHOSPHATIDYLSERINE DECARBOXYLASE"/>
    <property type="match status" value="1"/>
</dbReference>
<evidence type="ECO:0008006" key="5">
    <source>
        <dbReference type="Google" id="ProtNLM"/>
    </source>
</evidence>
<dbReference type="GO" id="GO:0008654">
    <property type="term" value="P:phospholipid biosynthetic process"/>
    <property type="evidence" value="ECO:0007669"/>
    <property type="project" value="InterPro"/>
</dbReference>
<evidence type="ECO:0000256" key="2">
    <source>
        <dbReference type="ARBA" id="ARBA00023239"/>
    </source>
</evidence>
<gene>
    <name evidence="3" type="ORF">ASPWEDRAFT_45648</name>
</gene>
<dbReference type="OrthoDB" id="5973539at2759"/>
<protein>
    <recommendedName>
        <fullName evidence="5">L-tryptophan decarboxylase PsiD-like domain-containing protein</fullName>
    </recommendedName>
</protein>
<keyword evidence="4" id="KW-1185">Reference proteome</keyword>
<evidence type="ECO:0000313" key="3">
    <source>
        <dbReference type="EMBL" id="OJJ30060.1"/>
    </source>
</evidence>
<dbReference type="Pfam" id="PF02666">
    <property type="entry name" value="PS_Dcarbxylase"/>
    <property type="match status" value="1"/>
</dbReference>
<dbReference type="STRING" id="1073089.A0A1L9R574"/>
<dbReference type="GO" id="GO:0004609">
    <property type="term" value="F:phosphatidylserine decarboxylase activity"/>
    <property type="evidence" value="ECO:0007669"/>
    <property type="project" value="InterPro"/>
</dbReference>
<dbReference type="InterPro" id="IPR003817">
    <property type="entry name" value="PS_Dcarbxylase"/>
</dbReference>
<evidence type="ECO:0000256" key="1">
    <source>
        <dbReference type="ARBA" id="ARBA00022793"/>
    </source>
</evidence>
<reference evidence="4" key="1">
    <citation type="journal article" date="2017" name="Genome Biol.">
        <title>Comparative genomics reveals high biological diversity and specific adaptations in the industrially and medically important fungal genus Aspergillus.</title>
        <authorList>
            <person name="de Vries R.P."/>
            <person name="Riley R."/>
            <person name="Wiebenga A."/>
            <person name="Aguilar-Osorio G."/>
            <person name="Amillis S."/>
            <person name="Uchima C.A."/>
            <person name="Anderluh G."/>
            <person name="Asadollahi M."/>
            <person name="Askin M."/>
            <person name="Barry K."/>
            <person name="Battaglia E."/>
            <person name="Bayram O."/>
            <person name="Benocci T."/>
            <person name="Braus-Stromeyer S.A."/>
            <person name="Caldana C."/>
            <person name="Canovas D."/>
            <person name="Cerqueira G.C."/>
            <person name="Chen F."/>
            <person name="Chen W."/>
            <person name="Choi C."/>
            <person name="Clum A."/>
            <person name="Dos Santos R.A."/>
            <person name="Damasio A.R."/>
            <person name="Diallinas G."/>
            <person name="Emri T."/>
            <person name="Fekete E."/>
            <person name="Flipphi M."/>
            <person name="Freyberg S."/>
            <person name="Gallo A."/>
            <person name="Gournas C."/>
            <person name="Habgood R."/>
            <person name="Hainaut M."/>
            <person name="Harispe M.L."/>
            <person name="Henrissat B."/>
            <person name="Hilden K.S."/>
            <person name="Hope R."/>
            <person name="Hossain A."/>
            <person name="Karabika E."/>
            <person name="Karaffa L."/>
            <person name="Karanyi Z."/>
            <person name="Krasevec N."/>
            <person name="Kuo A."/>
            <person name="Kusch H."/>
            <person name="LaButti K."/>
            <person name="Lagendijk E.L."/>
            <person name="Lapidus A."/>
            <person name="Levasseur A."/>
            <person name="Lindquist E."/>
            <person name="Lipzen A."/>
            <person name="Logrieco A.F."/>
            <person name="MacCabe A."/>
            <person name="Maekelae M.R."/>
            <person name="Malavazi I."/>
            <person name="Melin P."/>
            <person name="Meyer V."/>
            <person name="Mielnichuk N."/>
            <person name="Miskei M."/>
            <person name="Molnar A.P."/>
            <person name="Mule G."/>
            <person name="Ngan C.Y."/>
            <person name="Orejas M."/>
            <person name="Orosz E."/>
            <person name="Ouedraogo J.P."/>
            <person name="Overkamp K.M."/>
            <person name="Park H.-S."/>
            <person name="Perrone G."/>
            <person name="Piumi F."/>
            <person name="Punt P.J."/>
            <person name="Ram A.F."/>
            <person name="Ramon A."/>
            <person name="Rauscher S."/>
            <person name="Record E."/>
            <person name="Riano-Pachon D.M."/>
            <person name="Robert V."/>
            <person name="Roehrig J."/>
            <person name="Ruller R."/>
            <person name="Salamov A."/>
            <person name="Salih N.S."/>
            <person name="Samson R.A."/>
            <person name="Sandor E."/>
            <person name="Sanguinetti M."/>
            <person name="Schuetze T."/>
            <person name="Sepcic K."/>
            <person name="Shelest E."/>
            <person name="Sherlock G."/>
            <person name="Sophianopoulou V."/>
            <person name="Squina F.M."/>
            <person name="Sun H."/>
            <person name="Susca A."/>
            <person name="Todd R.B."/>
            <person name="Tsang A."/>
            <person name="Unkles S.E."/>
            <person name="van de Wiele N."/>
            <person name="van Rossen-Uffink D."/>
            <person name="Oliveira J.V."/>
            <person name="Vesth T.C."/>
            <person name="Visser J."/>
            <person name="Yu J.-H."/>
            <person name="Zhou M."/>
            <person name="Andersen M.R."/>
            <person name="Archer D.B."/>
            <person name="Baker S.E."/>
            <person name="Benoit I."/>
            <person name="Brakhage A.A."/>
            <person name="Braus G.H."/>
            <person name="Fischer R."/>
            <person name="Frisvad J.C."/>
            <person name="Goldman G.H."/>
            <person name="Houbraken J."/>
            <person name="Oakley B."/>
            <person name="Pocsi I."/>
            <person name="Scazzocchio C."/>
            <person name="Seiboth B."/>
            <person name="vanKuyk P.A."/>
            <person name="Wortman J."/>
            <person name="Dyer P.S."/>
            <person name="Grigoriev I.V."/>
        </authorList>
    </citation>
    <scope>NUCLEOTIDE SEQUENCE [LARGE SCALE GENOMIC DNA]</scope>
    <source>
        <strain evidence="4">DTO 134E9</strain>
    </source>
</reference>
<keyword evidence="2" id="KW-0456">Lyase</keyword>
<organism evidence="3 4">
    <name type="scientific">Aspergillus wentii DTO 134E9</name>
    <dbReference type="NCBI Taxonomy" id="1073089"/>
    <lineage>
        <taxon>Eukaryota</taxon>
        <taxon>Fungi</taxon>
        <taxon>Dikarya</taxon>
        <taxon>Ascomycota</taxon>
        <taxon>Pezizomycotina</taxon>
        <taxon>Eurotiomycetes</taxon>
        <taxon>Eurotiomycetidae</taxon>
        <taxon>Eurotiales</taxon>
        <taxon>Aspergillaceae</taxon>
        <taxon>Aspergillus</taxon>
        <taxon>Aspergillus subgen. Cremei</taxon>
    </lineage>
</organism>
<dbReference type="GeneID" id="63752437"/>
<dbReference type="EMBL" id="KV878217">
    <property type="protein sequence ID" value="OJJ30060.1"/>
    <property type="molecule type" value="Genomic_DNA"/>
</dbReference>
<name>A0A1L9R574_ASPWE</name>
<dbReference type="VEuPathDB" id="FungiDB:ASPWEDRAFT_45648"/>
<evidence type="ECO:0000313" key="4">
    <source>
        <dbReference type="Proteomes" id="UP000184383"/>
    </source>
</evidence>